<evidence type="ECO:0000313" key="2">
    <source>
        <dbReference type="EMBL" id="PXW61516.1"/>
    </source>
</evidence>
<accession>A0A2V3UDE2</accession>
<evidence type="ECO:0000313" key="3">
    <source>
        <dbReference type="Proteomes" id="UP000248021"/>
    </source>
</evidence>
<dbReference type="EMBL" id="QJJK01000003">
    <property type="protein sequence ID" value="PXW61516.1"/>
    <property type="molecule type" value="Genomic_DNA"/>
</dbReference>
<dbReference type="Proteomes" id="UP000248021">
    <property type="component" value="Unassembled WGS sequence"/>
</dbReference>
<feature type="region of interest" description="Disordered" evidence="1">
    <location>
        <begin position="71"/>
        <end position="105"/>
    </location>
</feature>
<comment type="caution">
    <text evidence="2">The sequence shown here is derived from an EMBL/GenBank/DDBJ whole genome shotgun (WGS) entry which is preliminary data.</text>
</comment>
<evidence type="ECO:0000256" key="1">
    <source>
        <dbReference type="SAM" id="MobiDB-lite"/>
    </source>
</evidence>
<feature type="compositionally biased region" description="Basic and acidic residues" evidence="1">
    <location>
        <begin position="29"/>
        <end position="42"/>
    </location>
</feature>
<dbReference type="AlphaFoldDB" id="A0A2V3UDE2"/>
<protein>
    <recommendedName>
        <fullName evidence="4">DNA primase/helicase</fullName>
    </recommendedName>
</protein>
<dbReference type="OrthoDB" id="7208869at2"/>
<gene>
    <name evidence="2" type="ORF">C7450_10331</name>
</gene>
<name>A0A2V3UDE2_9HYPH</name>
<reference evidence="2 3" key="1">
    <citation type="submission" date="2018-05" db="EMBL/GenBank/DDBJ databases">
        <title>Genomic Encyclopedia of Type Strains, Phase IV (KMG-IV): sequencing the most valuable type-strain genomes for metagenomic binning, comparative biology and taxonomic classification.</title>
        <authorList>
            <person name="Goeker M."/>
        </authorList>
    </citation>
    <scope>NUCLEOTIDE SEQUENCE [LARGE SCALE GENOMIC DNA]</scope>
    <source>
        <strain evidence="2 3">DSM 6462</strain>
    </source>
</reference>
<feature type="region of interest" description="Disordered" evidence="1">
    <location>
        <begin position="23"/>
        <end position="46"/>
    </location>
</feature>
<feature type="compositionally biased region" description="Acidic residues" evidence="1">
    <location>
        <begin position="78"/>
        <end position="101"/>
    </location>
</feature>
<keyword evidence="3" id="KW-1185">Reference proteome</keyword>
<organism evidence="2 3">
    <name type="scientific">Chelatococcus asaccharovorans</name>
    <dbReference type="NCBI Taxonomy" id="28210"/>
    <lineage>
        <taxon>Bacteria</taxon>
        <taxon>Pseudomonadati</taxon>
        <taxon>Pseudomonadota</taxon>
        <taxon>Alphaproteobacteria</taxon>
        <taxon>Hyphomicrobiales</taxon>
        <taxon>Chelatococcaceae</taxon>
        <taxon>Chelatococcus</taxon>
    </lineage>
</organism>
<proteinExistence type="predicted"/>
<dbReference type="RefSeq" id="WP_110373828.1">
    <property type="nucleotide sequence ID" value="NZ_JAHBRY010000001.1"/>
</dbReference>
<sequence length="672" mass="72485">MSDPPQPIAPFLAPIAEAFDAADAAARAARAEEAQREEDRQSIRRAFKRGGFKMAVSVGSTYGWSRDEVEALFRAPAEPEDGGDGDDGEPPVVDPDDEDGDEEKRKWTRIKHPIKALPPDCPVIPLGKSGGHFHYLDPSREYVALRKHGADELRGLFAGRNDWLWAFMPKFNEKNQTQTGWKADRTADSLMDACGKIGIFDPAKRLRGVGAWRGDDGGLVLHAGDVVYFGGEWREPGYLGEHVYPGQDRLPRPADEPAPPASASTLLNLFNAWPWEQDAFADADVSTVEINGAAWAVPSVLLLGWAGCAMVGGALDWRPMMWITGDAGSGKSTLQKVIQYLMGPALVASSDATSAGIYQAVGYSSRAAAIDEAEADPNSLKMKNMVDLVRQSASGGKILRGSNDAKFKGFEARSTFLLSSIIVPPLNTADLTRITILSLGRLKSITPPRIDGAELLHLGRQLRRRVMDGWGRWQETLDVYRQALALTGHDARGCDQFGALLAMADVLLFDAAADSDTVALLAAACGKAKMLDQQEEPSNAEAMLNWLISIPLDVFRGGTRMTIGTLVAGAADIVQVDGQLPVACARALEAHGVFVQGLKDAATVTLPNQHAGLAQLFDRSVWATSPGAATSGWSQAMRRLSGAQRVNSRRLGGRGVSIPVRIFLRQDEGETR</sequence>
<evidence type="ECO:0008006" key="4">
    <source>
        <dbReference type="Google" id="ProtNLM"/>
    </source>
</evidence>